<dbReference type="Gene3D" id="3.40.309.10">
    <property type="entry name" value="Aldehyde Dehydrogenase, Chain A, domain 2"/>
    <property type="match status" value="1"/>
</dbReference>
<evidence type="ECO:0000259" key="3">
    <source>
        <dbReference type="Pfam" id="PF00171"/>
    </source>
</evidence>
<dbReference type="Proteomes" id="UP001589833">
    <property type="component" value="Unassembled WGS sequence"/>
</dbReference>
<dbReference type="CDD" id="cd07103">
    <property type="entry name" value="ALDH_F5_SSADH_GabD"/>
    <property type="match status" value="1"/>
</dbReference>
<protein>
    <submittedName>
        <fullName evidence="4">NAD-dependent succinate-semialdehyde dehydrogenase</fullName>
        <ecNumber evidence="4">1.2.1.-</ecNumber>
    </submittedName>
</protein>
<dbReference type="GO" id="GO:0016491">
    <property type="term" value="F:oxidoreductase activity"/>
    <property type="evidence" value="ECO:0007669"/>
    <property type="project" value="UniProtKB-KW"/>
</dbReference>
<dbReference type="InterPro" id="IPR015590">
    <property type="entry name" value="Aldehyde_DH_dom"/>
</dbReference>
<accession>A0ABV6NFC5</accession>
<evidence type="ECO:0000256" key="1">
    <source>
        <dbReference type="ARBA" id="ARBA00009986"/>
    </source>
</evidence>
<keyword evidence="5" id="KW-1185">Reference proteome</keyword>
<dbReference type="InterPro" id="IPR050740">
    <property type="entry name" value="Aldehyde_DH_Superfamily"/>
</dbReference>
<keyword evidence="2 4" id="KW-0560">Oxidoreductase</keyword>
<organism evidence="4 5">
    <name type="scientific">Halalkalibacter alkalisediminis</name>
    <dbReference type="NCBI Taxonomy" id="935616"/>
    <lineage>
        <taxon>Bacteria</taxon>
        <taxon>Bacillati</taxon>
        <taxon>Bacillota</taxon>
        <taxon>Bacilli</taxon>
        <taxon>Bacillales</taxon>
        <taxon>Bacillaceae</taxon>
        <taxon>Halalkalibacter</taxon>
    </lineage>
</organism>
<dbReference type="InterPro" id="IPR016161">
    <property type="entry name" value="Ald_DH/histidinol_DH"/>
</dbReference>
<reference evidence="4 5" key="1">
    <citation type="submission" date="2024-09" db="EMBL/GenBank/DDBJ databases">
        <authorList>
            <person name="Sun Q."/>
            <person name="Mori K."/>
        </authorList>
    </citation>
    <scope>NUCLEOTIDE SEQUENCE [LARGE SCALE GENOMIC DNA]</scope>
    <source>
        <strain evidence="4 5">NCAIM B.02301</strain>
    </source>
</reference>
<dbReference type="NCBIfam" id="TIGR01780">
    <property type="entry name" value="SSADH"/>
    <property type="match status" value="1"/>
</dbReference>
<proteinExistence type="inferred from homology"/>
<comment type="similarity">
    <text evidence="1">Belongs to the aldehyde dehydrogenase family.</text>
</comment>
<dbReference type="EMBL" id="JBHLTR010000011">
    <property type="protein sequence ID" value="MFC0559144.1"/>
    <property type="molecule type" value="Genomic_DNA"/>
</dbReference>
<name>A0ABV6NFC5_9BACI</name>
<dbReference type="PANTHER" id="PTHR43353:SF5">
    <property type="entry name" value="SUCCINATE-SEMIALDEHYDE DEHYDROGENASE, MITOCHONDRIAL"/>
    <property type="match status" value="1"/>
</dbReference>
<gene>
    <name evidence="4" type="ORF">ACFFH4_08780</name>
</gene>
<dbReference type="SUPFAM" id="SSF53720">
    <property type="entry name" value="ALDH-like"/>
    <property type="match status" value="1"/>
</dbReference>
<evidence type="ECO:0000313" key="5">
    <source>
        <dbReference type="Proteomes" id="UP001589833"/>
    </source>
</evidence>
<sequence>MKHYGIYINGEWVEGFDAIEVTNPATNEVIATISKGGAKEAAQAVDAAHVAFAEWSKFSAYERSELIRKWHDLIQENKEEIAQIMTMEQGKPIQEALGEMNYANGFFAWYAEEAKRIYGETIPATQRNKRLFVQKQPVGVVAAITPWNFPAAMITRKVGPALAAGCTVVIKPANLTPLTAIKMVELASEAGIPKGVVNLVTGNSREIGQAWLEDDRVRKLTFTGSTEVGKELIKGSASTVKKVSMELGGHAPVIVMEDADLDKAVEGVIHSKFRNAGQTCICSNRIFVHESIYEAFIEKLVPKVNELKIGNGLDHGVEIGPLIDQAAVDKVMKQINDAVQMGAKIEAGGEVKEGLYMEPTVLSNVHDDMTCMIEETFGPLAPITPFQTEEEVIKRANNSIFGLAAYVFTENLSRGIRITEALEYGIIGLNDGLPSTPQAPFGGFKQSGLGREGGHYGIEDYLEVKYISLGL</sequence>
<dbReference type="EC" id="1.2.1.-" evidence="4"/>
<dbReference type="InterPro" id="IPR016162">
    <property type="entry name" value="Ald_DH_N"/>
</dbReference>
<feature type="domain" description="Aldehyde dehydrogenase" evidence="3">
    <location>
        <begin position="12"/>
        <end position="467"/>
    </location>
</feature>
<dbReference type="InterPro" id="IPR010102">
    <property type="entry name" value="Succ_semiAld_DH"/>
</dbReference>
<dbReference type="RefSeq" id="WP_273846118.1">
    <property type="nucleotide sequence ID" value="NZ_JAQQWT010000016.1"/>
</dbReference>
<dbReference type="PANTHER" id="PTHR43353">
    <property type="entry name" value="SUCCINATE-SEMIALDEHYDE DEHYDROGENASE, MITOCHONDRIAL"/>
    <property type="match status" value="1"/>
</dbReference>
<dbReference type="Gene3D" id="3.40.605.10">
    <property type="entry name" value="Aldehyde Dehydrogenase, Chain A, domain 1"/>
    <property type="match status" value="1"/>
</dbReference>
<dbReference type="InterPro" id="IPR016163">
    <property type="entry name" value="Ald_DH_C"/>
</dbReference>
<evidence type="ECO:0000313" key="4">
    <source>
        <dbReference type="EMBL" id="MFC0559144.1"/>
    </source>
</evidence>
<evidence type="ECO:0000256" key="2">
    <source>
        <dbReference type="ARBA" id="ARBA00023002"/>
    </source>
</evidence>
<dbReference type="PROSITE" id="PS00070">
    <property type="entry name" value="ALDEHYDE_DEHYDR_CYS"/>
    <property type="match status" value="1"/>
</dbReference>
<comment type="caution">
    <text evidence="4">The sequence shown here is derived from an EMBL/GenBank/DDBJ whole genome shotgun (WGS) entry which is preliminary data.</text>
</comment>
<dbReference type="InterPro" id="IPR016160">
    <property type="entry name" value="Ald_DH_CS_CYS"/>
</dbReference>
<dbReference type="Pfam" id="PF00171">
    <property type="entry name" value="Aldedh"/>
    <property type="match status" value="1"/>
</dbReference>